<dbReference type="EMBL" id="WVTA01000009">
    <property type="protein sequence ID" value="KAK3207522.1"/>
    <property type="molecule type" value="Genomic_DNA"/>
</dbReference>
<evidence type="ECO:0000313" key="2">
    <source>
        <dbReference type="EMBL" id="KAK3207522.1"/>
    </source>
</evidence>
<accession>A0AAN6LWR1</accession>
<organism evidence="2 3">
    <name type="scientific">Pseudopithomyces chartarum</name>
    <dbReference type="NCBI Taxonomy" id="1892770"/>
    <lineage>
        <taxon>Eukaryota</taxon>
        <taxon>Fungi</taxon>
        <taxon>Dikarya</taxon>
        <taxon>Ascomycota</taxon>
        <taxon>Pezizomycotina</taxon>
        <taxon>Dothideomycetes</taxon>
        <taxon>Pleosporomycetidae</taxon>
        <taxon>Pleosporales</taxon>
        <taxon>Massarineae</taxon>
        <taxon>Didymosphaeriaceae</taxon>
        <taxon>Pseudopithomyces</taxon>
    </lineage>
</organism>
<dbReference type="Proteomes" id="UP001280581">
    <property type="component" value="Unassembled WGS sequence"/>
</dbReference>
<dbReference type="PANTHER" id="PTHR32487">
    <property type="entry name" value="3-OXO-DELTA(4,5)-STEROID 5-BETA-REDUCTASE"/>
    <property type="match status" value="1"/>
</dbReference>
<dbReference type="InterPro" id="IPR036291">
    <property type="entry name" value="NAD(P)-bd_dom_sf"/>
</dbReference>
<gene>
    <name evidence="2" type="ORF">GRF29_103g1261566</name>
</gene>
<dbReference type="CDD" id="cd08948">
    <property type="entry name" value="5beta-POR_like_SDR_a"/>
    <property type="match status" value="1"/>
</dbReference>
<dbReference type="SUPFAM" id="SSF51735">
    <property type="entry name" value="NAD(P)-binding Rossmann-fold domains"/>
    <property type="match status" value="1"/>
</dbReference>
<keyword evidence="3" id="KW-1185">Reference proteome</keyword>
<protein>
    <recommendedName>
        <fullName evidence="1">PRISE-like Rossmann-fold domain-containing protein</fullName>
    </recommendedName>
</protein>
<sequence length="429" mass="47622">MPSAIVTGATGILGREIVFELSKHATQWPTVHALSRSRKEDYPDNVIHNHIDLTSSADEMAKDLANVRGEYVFFAAYLQKDSEQENWDVNGAMLSNFLEALTKTGAVDTVKRIILVTGCKQYGVHLGVPKNPMSEEVPWLEGSEWPPNFYYNQQNILHRFCKDHSKEWTVTYPNDVIGYAVGNFMNLATATALYAVVNKELGQDLVFPGSPDFYAKFDSFTNSKLHAEFCVWAALEPRAANEAFNVVNGDVESWQNLWPKVAERFGLRVKPDQFAPSQAKEVGDGAGGIAGMANKLGLVQSDMSSSQSSETALAKNPPISVLADELGLKGHDVTLQSKVEQQIDLIKWSQRDDVKNAWQKVAEREGLDKSAFGKATWGFLGFVLGRNFDLVISMSKARKCGWTGYRDSWESLESVFGELEEGGVLPKRK</sequence>
<reference evidence="2 3" key="1">
    <citation type="submission" date="2021-02" db="EMBL/GenBank/DDBJ databases">
        <title>Genome assembly of Pseudopithomyces chartarum.</title>
        <authorList>
            <person name="Jauregui R."/>
            <person name="Singh J."/>
            <person name="Voisey C."/>
        </authorList>
    </citation>
    <scope>NUCLEOTIDE SEQUENCE [LARGE SCALE GENOMIC DNA]</scope>
    <source>
        <strain evidence="2 3">AGR01</strain>
    </source>
</reference>
<dbReference type="Gene3D" id="3.40.50.720">
    <property type="entry name" value="NAD(P)-binding Rossmann-like Domain"/>
    <property type="match status" value="1"/>
</dbReference>
<feature type="domain" description="PRISE-like Rossmann-fold" evidence="1">
    <location>
        <begin position="50"/>
        <end position="270"/>
    </location>
</feature>
<dbReference type="PANTHER" id="PTHR32487:SF0">
    <property type="entry name" value="3-OXO-DELTA(4,5)-STEROID 5-BETA-REDUCTASE"/>
    <property type="match status" value="1"/>
</dbReference>
<name>A0AAN6LWR1_9PLEO</name>
<evidence type="ECO:0000313" key="3">
    <source>
        <dbReference type="Proteomes" id="UP001280581"/>
    </source>
</evidence>
<dbReference type="Pfam" id="PF22917">
    <property type="entry name" value="PRISE"/>
    <property type="match status" value="1"/>
</dbReference>
<comment type="caution">
    <text evidence="2">The sequence shown here is derived from an EMBL/GenBank/DDBJ whole genome shotgun (WGS) entry which is preliminary data.</text>
</comment>
<proteinExistence type="predicted"/>
<evidence type="ECO:0000259" key="1">
    <source>
        <dbReference type="Pfam" id="PF22917"/>
    </source>
</evidence>
<dbReference type="AlphaFoldDB" id="A0AAN6LWR1"/>
<dbReference type="InterPro" id="IPR055222">
    <property type="entry name" value="PRISE-like_Rossmann-fold"/>
</dbReference>